<dbReference type="Proteomes" id="UP000789831">
    <property type="component" value="Unassembled WGS sequence"/>
</dbReference>
<feature type="region of interest" description="Disordered" evidence="1">
    <location>
        <begin position="158"/>
        <end position="181"/>
    </location>
</feature>
<organism evidence="2 3">
    <name type="scientific">Ambispora gerdemannii</name>
    <dbReference type="NCBI Taxonomy" id="144530"/>
    <lineage>
        <taxon>Eukaryota</taxon>
        <taxon>Fungi</taxon>
        <taxon>Fungi incertae sedis</taxon>
        <taxon>Mucoromycota</taxon>
        <taxon>Glomeromycotina</taxon>
        <taxon>Glomeromycetes</taxon>
        <taxon>Archaeosporales</taxon>
        <taxon>Ambisporaceae</taxon>
        <taxon>Ambispora</taxon>
    </lineage>
</organism>
<protein>
    <submittedName>
        <fullName evidence="2">2970_t:CDS:1</fullName>
    </submittedName>
</protein>
<keyword evidence="3" id="KW-1185">Reference proteome</keyword>
<proteinExistence type="predicted"/>
<evidence type="ECO:0000313" key="2">
    <source>
        <dbReference type="EMBL" id="CAG8635114.1"/>
    </source>
</evidence>
<reference evidence="2" key="1">
    <citation type="submission" date="2021-06" db="EMBL/GenBank/DDBJ databases">
        <authorList>
            <person name="Kallberg Y."/>
            <person name="Tangrot J."/>
            <person name="Rosling A."/>
        </authorList>
    </citation>
    <scope>NUCLEOTIDE SEQUENCE</scope>
    <source>
        <strain evidence="2">MT106</strain>
    </source>
</reference>
<evidence type="ECO:0000313" key="3">
    <source>
        <dbReference type="Proteomes" id="UP000789831"/>
    </source>
</evidence>
<dbReference type="AlphaFoldDB" id="A0A9N9DGW5"/>
<evidence type="ECO:0000256" key="1">
    <source>
        <dbReference type="SAM" id="MobiDB-lite"/>
    </source>
</evidence>
<dbReference type="EMBL" id="CAJVPL010003568">
    <property type="protein sequence ID" value="CAG8635114.1"/>
    <property type="molecule type" value="Genomic_DNA"/>
</dbReference>
<sequence length="181" mass="20046">MNITAILLCKVSFCWLLLYGIFIKNIVFDGQQTPIKITNPYQQRSIKSKDNNNNKNSIYHSSTVNIKIIVDNTSKSKNKPTAASLSSTSPEQLLTKTANSHIQINYPAPISNTIINATPAKQSQATTQVTNISHSSNVNNNNIPKNATIENNETTITVNHPSSNTNSRSTTHTRQAHMTFY</sequence>
<comment type="caution">
    <text evidence="2">The sequence shown here is derived from an EMBL/GenBank/DDBJ whole genome shotgun (WGS) entry which is preliminary data.</text>
</comment>
<accession>A0A9N9DGW5</accession>
<gene>
    <name evidence="2" type="ORF">AGERDE_LOCUS10710</name>
</gene>
<name>A0A9N9DGW5_9GLOM</name>
<feature type="compositionally biased region" description="Low complexity" evidence="1">
    <location>
        <begin position="158"/>
        <end position="173"/>
    </location>
</feature>